<feature type="domain" description="Serine aminopeptidase S33" evidence="2">
    <location>
        <begin position="118"/>
        <end position="208"/>
    </location>
</feature>
<dbReference type="SUPFAM" id="SSF53474">
    <property type="entry name" value="alpha/beta-Hydrolases"/>
    <property type="match status" value="1"/>
</dbReference>
<protein>
    <submittedName>
        <fullName evidence="3">Bem46</fullName>
    </submittedName>
</protein>
<dbReference type="Pfam" id="PF12146">
    <property type="entry name" value="Hydrolase_4"/>
    <property type="match status" value="1"/>
</dbReference>
<evidence type="ECO:0000259" key="2">
    <source>
        <dbReference type="Pfam" id="PF12146"/>
    </source>
</evidence>
<evidence type="ECO:0000313" key="4">
    <source>
        <dbReference type="Proteomes" id="UP000239899"/>
    </source>
</evidence>
<gene>
    <name evidence="3" type="ORF">C2E21_2840</name>
</gene>
<evidence type="ECO:0000313" key="3">
    <source>
        <dbReference type="EMBL" id="PRW58224.1"/>
    </source>
</evidence>
<proteinExistence type="predicted"/>
<dbReference type="ESTHER" id="chlso-a0a2p6tvy7">
    <property type="family name" value="ABHD13-BEM46"/>
</dbReference>
<dbReference type="Proteomes" id="UP000239899">
    <property type="component" value="Unassembled WGS sequence"/>
</dbReference>
<dbReference type="EMBL" id="LHPG02000005">
    <property type="protein sequence ID" value="PRW58224.1"/>
    <property type="molecule type" value="Genomic_DNA"/>
</dbReference>
<evidence type="ECO:0000256" key="1">
    <source>
        <dbReference type="SAM" id="Phobius"/>
    </source>
</evidence>
<dbReference type="PANTHER" id="PTHR12277">
    <property type="entry name" value="ALPHA/BETA HYDROLASE DOMAIN-CONTAINING PROTEIN"/>
    <property type="match status" value="1"/>
</dbReference>
<sequence>MVDWVKLGLRTAGALGGLVGLAVSLLYFLQEKILYVPRLPGIPNDYPYFPDAFHLAFEDVWLTTRDGLRLHAWMMWPRHWSAEERRRRPTVLFCQENAGNMAFRLPFLKPLTRILDCSAFIFSYRGYGRSEGTPSERGLQLDVEAALEHVLRRTDIDPTKVVLFGRSLGGAVAVYGAVREQRHLAGLILENTFTRIIDVVPHSLPFLAPLVGPGRPCNFLVRNHWDNVPRLKQLKTLPTLFLSALQDEMLPAPQMRELYELHPREPWRITYFPEGRHLDAYDSCAAQYWPAVQEFIASLDPAEPLPPLPAAAGQETLLGQHAAGGAAAAATAAAAAQRRVWRPRALPLLGAVLCLLLPSLVAAQNDTAVNMYQLRPLAPSPAMRPAAASGGLATVAQRSRDSCPLPALYAVFTLPNICSDRAFLNVRAQFTAALTAAAGPGAIVLPRFIEDKREFGARSVHVVVLFPNPGGWGQATALRLKLEAGAGGIFNAAVFGAVYVRAVSAPYMALASGETLRRTFLAAVAPSHYTNSCPGRVVFNVVVASPNRAQLVQLVQLAATRPGTLWDPRKFGKLEAEGLCGIRLYIFTLMPVLPSKAPKLTSPAVGSPSFTFLNLKSGTAYQAAVTCVTPAGARVASRTSKSLATPGANTFAAGTVQPTSATTASLLLAPLSIGKPRFYTVRACLTSTPTNCETLQCPSVECPLRGLVPGKAYTISTNATVANGSVLRASDTTRLSMPPASAPTLLSVEPASLTSSTASAMQPGAGSCSTYFWSFVPLAGGKAFNATSSSKAFTTPAGSLAAGGAYEARVACMTNGVHGPFSNALTLVMPPSGAPVATGGATDATSAVFNVQSPPSGGWVRWALTCCVSDPVGLPCTGGEECSADGGTCGCPSGQVKCGPQCIDSTKCCLSDSTVGLQCTSPFGCASDGGDCECAAGLQQCGTTCVDPATECCTTDPSAGLQCNSPQTCNGDKGSCVCPTPGEVLCGSVCIDSTTQCCQTQSILGIICTPPLMCNGDGGSCACPNPGWQVCGTVCIDPTASCCDTDPSVGLSCTSPEVCNAGTCGCPVGTTKCGSTCIDLSTQCCISDTIGVLCEGDEVCSADGGICGCPEGKVKCGTQCIDPASQCCQSNSGVGLSCSSPTSCTSDGGTCECPTPGELPCDTQCIDPTTKCCATTPENGRQCTAGETCTGDGGDCIP</sequence>
<keyword evidence="1" id="KW-0472">Membrane</keyword>
<keyword evidence="4" id="KW-1185">Reference proteome</keyword>
<feature type="transmembrane region" description="Helical" evidence="1">
    <location>
        <begin position="12"/>
        <end position="29"/>
    </location>
</feature>
<dbReference type="GO" id="GO:0016020">
    <property type="term" value="C:membrane"/>
    <property type="evidence" value="ECO:0007669"/>
    <property type="project" value="TreeGrafter"/>
</dbReference>
<dbReference type="STRING" id="3076.A0A2P6TVY7"/>
<dbReference type="OrthoDB" id="10249433at2759"/>
<dbReference type="InterPro" id="IPR029058">
    <property type="entry name" value="AB_hydrolase_fold"/>
</dbReference>
<dbReference type="GO" id="GO:0008474">
    <property type="term" value="F:palmitoyl-(protein) hydrolase activity"/>
    <property type="evidence" value="ECO:0007669"/>
    <property type="project" value="TreeGrafter"/>
</dbReference>
<organism evidence="3 4">
    <name type="scientific">Chlorella sorokiniana</name>
    <name type="common">Freshwater green alga</name>
    <dbReference type="NCBI Taxonomy" id="3076"/>
    <lineage>
        <taxon>Eukaryota</taxon>
        <taxon>Viridiplantae</taxon>
        <taxon>Chlorophyta</taxon>
        <taxon>core chlorophytes</taxon>
        <taxon>Trebouxiophyceae</taxon>
        <taxon>Chlorellales</taxon>
        <taxon>Chlorellaceae</taxon>
        <taxon>Chlorella clade</taxon>
        <taxon>Chlorella</taxon>
    </lineage>
</organism>
<reference evidence="3 4" key="1">
    <citation type="journal article" date="2018" name="Plant J.">
        <title>Genome sequences of Chlorella sorokiniana UTEX 1602 and Micractinium conductrix SAG 241.80: implications to maltose excretion by a green alga.</title>
        <authorList>
            <person name="Arriola M.B."/>
            <person name="Velmurugan N."/>
            <person name="Zhang Y."/>
            <person name="Plunkett M.H."/>
            <person name="Hondzo H."/>
            <person name="Barney B.M."/>
        </authorList>
    </citation>
    <scope>NUCLEOTIDE SEQUENCE [LARGE SCALE GENOMIC DNA]</scope>
    <source>
        <strain evidence="4">UTEX 1602</strain>
    </source>
</reference>
<accession>A0A2P6TVY7</accession>
<keyword evidence="1" id="KW-0812">Transmembrane</keyword>
<name>A0A2P6TVY7_CHLSO</name>
<dbReference type="AlphaFoldDB" id="A0A2P6TVY7"/>
<comment type="caution">
    <text evidence="3">The sequence shown here is derived from an EMBL/GenBank/DDBJ whole genome shotgun (WGS) entry which is preliminary data.</text>
</comment>
<dbReference type="Gene3D" id="3.40.50.1820">
    <property type="entry name" value="alpha/beta hydrolase"/>
    <property type="match status" value="1"/>
</dbReference>
<keyword evidence="1" id="KW-1133">Transmembrane helix</keyword>
<dbReference type="InterPro" id="IPR022742">
    <property type="entry name" value="Hydrolase_4"/>
</dbReference>
<dbReference type="PANTHER" id="PTHR12277:SF81">
    <property type="entry name" value="PROTEIN ABHD13"/>
    <property type="match status" value="1"/>
</dbReference>